<evidence type="ECO:0000256" key="2">
    <source>
        <dbReference type="SAM" id="Phobius"/>
    </source>
</evidence>
<feature type="transmembrane region" description="Helical" evidence="2">
    <location>
        <begin position="199"/>
        <end position="217"/>
    </location>
</feature>
<reference evidence="4" key="2">
    <citation type="submission" date="2017-10" db="EMBL/GenBank/DDBJ databases">
        <title>Ladona fulva Genome sequencing and assembly.</title>
        <authorList>
            <person name="Murali S."/>
            <person name="Richards S."/>
            <person name="Bandaranaike D."/>
            <person name="Bellair M."/>
            <person name="Blankenburg K."/>
            <person name="Chao H."/>
            <person name="Dinh H."/>
            <person name="Doddapaneni H."/>
            <person name="Dugan-Rocha S."/>
            <person name="Elkadiri S."/>
            <person name="Gnanaolivu R."/>
            <person name="Hernandez B."/>
            <person name="Skinner E."/>
            <person name="Javaid M."/>
            <person name="Lee S."/>
            <person name="Li M."/>
            <person name="Ming W."/>
            <person name="Munidasa M."/>
            <person name="Muniz J."/>
            <person name="Nguyen L."/>
            <person name="Hughes D."/>
            <person name="Osuji N."/>
            <person name="Pu L.-L."/>
            <person name="Puazo M."/>
            <person name="Qu C."/>
            <person name="Quiroz J."/>
            <person name="Raj R."/>
            <person name="Weissenberger G."/>
            <person name="Xin Y."/>
            <person name="Zou X."/>
            <person name="Han Y."/>
            <person name="Worley K."/>
            <person name="Muzny D."/>
            <person name="Gibbs R."/>
        </authorList>
    </citation>
    <scope>NUCLEOTIDE SEQUENCE</scope>
    <source>
        <strain evidence="4">Sampled in the wild</strain>
    </source>
</reference>
<dbReference type="PANTHER" id="PTHR20893:SF2">
    <property type="entry name" value="LD08641P"/>
    <property type="match status" value="1"/>
</dbReference>
<feature type="non-terminal residue" evidence="4">
    <location>
        <position position="1"/>
    </location>
</feature>
<dbReference type="Pfam" id="PF06454">
    <property type="entry name" value="THH1_TOM1-3_dom"/>
    <property type="match status" value="1"/>
</dbReference>
<dbReference type="PANTHER" id="PTHR20893">
    <property type="entry name" value="LD08641P"/>
    <property type="match status" value="1"/>
</dbReference>
<feature type="region of interest" description="Disordered" evidence="1">
    <location>
        <begin position="312"/>
        <end position="333"/>
    </location>
</feature>
<dbReference type="Proteomes" id="UP000792457">
    <property type="component" value="Unassembled WGS sequence"/>
</dbReference>
<name>A0A8K0P3T2_LADFU</name>
<dbReference type="EMBL" id="KZ308850">
    <property type="protein sequence ID" value="KAG8234845.1"/>
    <property type="molecule type" value="Genomic_DNA"/>
</dbReference>
<proteinExistence type="predicted"/>
<feature type="compositionally biased region" description="Polar residues" evidence="1">
    <location>
        <begin position="319"/>
        <end position="333"/>
    </location>
</feature>
<organism evidence="4 5">
    <name type="scientific">Ladona fulva</name>
    <name type="common">Scarce chaser dragonfly</name>
    <name type="synonym">Libellula fulva</name>
    <dbReference type="NCBI Taxonomy" id="123851"/>
    <lineage>
        <taxon>Eukaryota</taxon>
        <taxon>Metazoa</taxon>
        <taxon>Ecdysozoa</taxon>
        <taxon>Arthropoda</taxon>
        <taxon>Hexapoda</taxon>
        <taxon>Insecta</taxon>
        <taxon>Pterygota</taxon>
        <taxon>Palaeoptera</taxon>
        <taxon>Odonata</taxon>
        <taxon>Epiprocta</taxon>
        <taxon>Anisoptera</taxon>
        <taxon>Libelluloidea</taxon>
        <taxon>Libellulidae</taxon>
        <taxon>Ladona</taxon>
    </lineage>
</organism>
<feature type="transmembrane region" description="Helical" evidence="2">
    <location>
        <begin position="167"/>
        <end position="187"/>
    </location>
</feature>
<gene>
    <name evidence="4" type="ORF">J437_LFUL014694</name>
</gene>
<keyword evidence="2" id="KW-0472">Membrane</keyword>
<keyword evidence="2" id="KW-0812">Transmembrane</keyword>
<sequence>MNRLVLVTLQEIVRAIQEGESGSMTESMEHLMKLSTQSPLSLLMKYGIMGWNGTCVDNCSGHGECHNGTCLCEIQFDGEECHSPNMSYFVAFASLFFLVAFICLVQLVMCIAAEFQRMKAPSFARACRVTIQKVLYFIVFLAAVIRGAYFTSPATVTEGWSSSLLSAYYPLVLSGSSLIVCFWAEVFHLRDIRWEKPQFLSKSFLGFVTFNIINYSLLLGEFITTHVANASLEEKSFYTHVFNGCYAVLLFINVIFFLIYGVEVYFKVRGGFLSEHEATVTAIATSSRTPPDERVEDVNKLSVADVKDVGVASEDAKGTPSQGCATSPLVRTQ</sequence>
<evidence type="ECO:0000313" key="5">
    <source>
        <dbReference type="Proteomes" id="UP000792457"/>
    </source>
</evidence>
<dbReference type="OrthoDB" id="2154780at2759"/>
<feature type="transmembrane region" description="Helical" evidence="2">
    <location>
        <begin position="134"/>
        <end position="152"/>
    </location>
</feature>
<dbReference type="AlphaFoldDB" id="A0A8K0P3T2"/>
<keyword evidence="5" id="KW-1185">Reference proteome</keyword>
<dbReference type="Gene3D" id="2.10.25.10">
    <property type="entry name" value="Laminin"/>
    <property type="match status" value="1"/>
</dbReference>
<evidence type="ECO:0000313" key="4">
    <source>
        <dbReference type="EMBL" id="KAG8234845.1"/>
    </source>
</evidence>
<reference evidence="4" key="1">
    <citation type="submission" date="2013-04" db="EMBL/GenBank/DDBJ databases">
        <authorList>
            <person name="Qu J."/>
            <person name="Murali S.C."/>
            <person name="Bandaranaike D."/>
            <person name="Bellair M."/>
            <person name="Blankenburg K."/>
            <person name="Chao H."/>
            <person name="Dinh H."/>
            <person name="Doddapaneni H."/>
            <person name="Downs B."/>
            <person name="Dugan-Rocha S."/>
            <person name="Elkadiri S."/>
            <person name="Gnanaolivu R.D."/>
            <person name="Hernandez B."/>
            <person name="Javaid M."/>
            <person name="Jayaseelan J.C."/>
            <person name="Lee S."/>
            <person name="Li M."/>
            <person name="Ming W."/>
            <person name="Munidasa M."/>
            <person name="Muniz J."/>
            <person name="Nguyen L."/>
            <person name="Ongeri F."/>
            <person name="Osuji N."/>
            <person name="Pu L.-L."/>
            <person name="Puazo M."/>
            <person name="Qu C."/>
            <person name="Quiroz J."/>
            <person name="Raj R."/>
            <person name="Weissenberger G."/>
            <person name="Xin Y."/>
            <person name="Zou X."/>
            <person name="Han Y."/>
            <person name="Richards S."/>
            <person name="Worley K."/>
            <person name="Muzny D."/>
            <person name="Gibbs R."/>
        </authorList>
    </citation>
    <scope>NUCLEOTIDE SEQUENCE</scope>
    <source>
        <strain evidence="4">Sampled in the wild</strain>
    </source>
</reference>
<feature type="transmembrane region" description="Helical" evidence="2">
    <location>
        <begin position="237"/>
        <end position="260"/>
    </location>
</feature>
<feature type="domain" description="THH1/TOM1/TOM3" evidence="3">
    <location>
        <begin position="88"/>
        <end position="269"/>
    </location>
</feature>
<evidence type="ECO:0000256" key="1">
    <source>
        <dbReference type="SAM" id="MobiDB-lite"/>
    </source>
</evidence>
<evidence type="ECO:0000259" key="3">
    <source>
        <dbReference type="Pfam" id="PF06454"/>
    </source>
</evidence>
<protein>
    <recommendedName>
        <fullName evidence="3">THH1/TOM1/TOM3 domain-containing protein</fullName>
    </recommendedName>
</protein>
<feature type="transmembrane region" description="Helical" evidence="2">
    <location>
        <begin position="88"/>
        <end position="113"/>
    </location>
</feature>
<dbReference type="InterPro" id="IPR009457">
    <property type="entry name" value="THH1/TOM1/TOM3_dom"/>
</dbReference>
<comment type="caution">
    <text evidence="4">The sequence shown here is derived from an EMBL/GenBank/DDBJ whole genome shotgun (WGS) entry which is preliminary data.</text>
</comment>
<accession>A0A8K0P3T2</accession>
<keyword evidence="2" id="KW-1133">Transmembrane helix</keyword>